<keyword evidence="1" id="KW-0732">Signal</keyword>
<dbReference type="Pfam" id="PF07007">
    <property type="entry name" value="LprI"/>
    <property type="match status" value="1"/>
</dbReference>
<feature type="signal peptide" evidence="1">
    <location>
        <begin position="1"/>
        <end position="31"/>
    </location>
</feature>
<proteinExistence type="predicted"/>
<dbReference type="Proteomes" id="UP001265700">
    <property type="component" value="Unassembled WGS sequence"/>
</dbReference>
<comment type="caution">
    <text evidence="3">The sequence shown here is derived from an EMBL/GenBank/DDBJ whole genome shotgun (WGS) entry which is preliminary data.</text>
</comment>
<evidence type="ECO:0000313" key="4">
    <source>
        <dbReference type="Proteomes" id="UP001265700"/>
    </source>
</evidence>
<reference evidence="3 4" key="1">
    <citation type="submission" date="2023-07" db="EMBL/GenBank/DDBJ databases">
        <title>Sorghum-associated microbial communities from plants grown in Nebraska, USA.</title>
        <authorList>
            <person name="Schachtman D."/>
        </authorList>
    </citation>
    <scope>NUCLEOTIDE SEQUENCE [LARGE SCALE GENOMIC DNA]</scope>
    <source>
        <strain evidence="3 4">4249</strain>
    </source>
</reference>
<accession>A0ABU1WIF0</accession>
<dbReference type="InterPro" id="IPR009739">
    <property type="entry name" value="LprI-like_N"/>
</dbReference>
<protein>
    <submittedName>
        <fullName evidence="3">Uncharacterized protein YecT (DUF1311 family)</fullName>
    </submittedName>
</protein>
<dbReference type="EMBL" id="JAVDWU010000002">
    <property type="protein sequence ID" value="MDR7149031.1"/>
    <property type="molecule type" value="Genomic_DNA"/>
</dbReference>
<dbReference type="PANTHER" id="PTHR39176:SF1">
    <property type="entry name" value="PERIPLASMIC PROTEIN"/>
    <property type="match status" value="1"/>
</dbReference>
<organism evidence="3 4">
    <name type="scientific">Hydrogenophaga palleronii</name>
    <dbReference type="NCBI Taxonomy" id="65655"/>
    <lineage>
        <taxon>Bacteria</taxon>
        <taxon>Pseudomonadati</taxon>
        <taxon>Pseudomonadota</taxon>
        <taxon>Betaproteobacteria</taxon>
        <taxon>Burkholderiales</taxon>
        <taxon>Comamonadaceae</taxon>
        <taxon>Hydrogenophaga</taxon>
    </lineage>
</organism>
<name>A0ABU1WIF0_9BURK</name>
<keyword evidence="4" id="KW-1185">Reference proteome</keyword>
<evidence type="ECO:0000256" key="1">
    <source>
        <dbReference type="SAM" id="SignalP"/>
    </source>
</evidence>
<dbReference type="Gene3D" id="1.20.1270.180">
    <property type="match status" value="1"/>
</dbReference>
<sequence length="146" mass="16092">MTFGVFLSPRTWVLSLAACFSIALSTAQTPASEVADCAAEATTQMQLNACAQQDFEAASAAYSASYRKLSQSVGNKQRQLLRQVQTEWMQFRTKACEFEQNAVAGGSAAPMVLWQCQARMTRERTAELERHLSCEEGDISCVRPAR</sequence>
<dbReference type="RefSeq" id="WP_310312369.1">
    <property type="nucleotide sequence ID" value="NZ_JAVDWU010000002.1"/>
</dbReference>
<dbReference type="PANTHER" id="PTHR39176">
    <property type="entry name" value="PERIPLASMIC PROTEIN-RELATED"/>
    <property type="match status" value="1"/>
</dbReference>
<gene>
    <name evidence="3" type="ORF">J2W49_000980</name>
</gene>
<feature type="domain" description="Lysozyme inhibitor LprI-like N-terminal" evidence="2">
    <location>
        <begin position="37"/>
        <end position="128"/>
    </location>
</feature>
<evidence type="ECO:0000259" key="2">
    <source>
        <dbReference type="Pfam" id="PF07007"/>
    </source>
</evidence>
<evidence type="ECO:0000313" key="3">
    <source>
        <dbReference type="EMBL" id="MDR7149031.1"/>
    </source>
</evidence>
<feature type="chain" id="PRO_5047022133" evidence="1">
    <location>
        <begin position="32"/>
        <end position="146"/>
    </location>
</feature>